<comment type="similarity">
    <text evidence="3">Belongs to the OST3/OST6 family.</text>
</comment>
<feature type="transmembrane region" description="Helical" evidence="9">
    <location>
        <begin position="190"/>
        <end position="214"/>
    </location>
</feature>
<dbReference type="Pfam" id="PF04756">
    <property type="entry name" value="OST3_OST6"/>
    <property type="match status" value="1"/>
</dbReference>
<dbReference type="SUPFAM" id="SSF52833">
    <property type="entry name" value="Thioredoxin-like"/>
    <property type="match status" value="1"/>
</dbReference>
<comment type="subcellular location">
    <subcellularLocation>
        <location evidence="2">Endoplasmic reticulum membrane</location>
        <topology evidence="2">Multi-pass membrane protein</topology>
    </subcellularLocation>
</comment>
<keyword evidence="5 10" id="KW-0732">Signal</keyword>
<evidence type="ECO:0000256" key="7">
    <source>
        <dbReference type="ARBA" id="ARBA00022989"/>
    </source>
</evidence>
<evidence type="ECO:0000256" key="9">
    <source>
        <dbReference type="SAM" id="Phobius"/>
    </source>
</evidence>
<reference evidence="11 12" key="1">
    <citation type="journal article" date="2014" name="Genome Biol. Evol.">
        <title>The secreted proteins of Achlya hypogyna and Thraustotheca clavata identify the ancestral oomycete secretome and reveal gene acquisitions by horizontal gene transfer.</title>
        <authorList>
            <person name="Misner I."/>
            <person name="Blouin N."/>
            <person name="Leonard G."/>
            <person name="Richards T.A."/>
            <person name="Lane C.E."/>
        </authorList>
    </citation>
    <scope>NUCLEOTIDE SEQUENCE [LARGE SCALE GENOMIC DNA]</scope>
    <source>
        <strain evidence="11 12">ATCC 48635</strain>
    </source>
</reference>
<gene>
    <name evidence="11" type="ORF">ACHHYP_07731</name>
</gene>
<accession>A0A1V9ZLN4</accession>
<keyword evidence="4 9" id="KW-0812">Transmembrane</keyword>
<comment type="function">
    <text evidence="1">Subunit of the oligosaccharyl transferase (OST) complex that catalyzes the initial transfer of a defined glycan (Glc(3)Man(9)GlcNAc(2) in eukaryotes) from the lipid carrier dolichol-pyrophosphate to an asparagine residue within an Asn-X-Ser/Thr consensus motif in nascent polypeptide chains, the first step in protein N-glycosylation. N-glycosylation occurs cotranslationally and the complex associates with the Sec61 complex at the channel-forming translocon complex that mediates protein translocation across the endoplasmic reticulum (ER). All subunits are required for a maximal enzyme activity.</text>
</comment>
<evidence type="ECO:0000256" key="10">
    <source>
        <dbReference type="SAM" id="SignalP"/>
    </source>
</evidence>
<dbReference type="STRING" id="1202772.A0A1V9ZLN4"/>
<dbReference type="GO" id="GO:0018279">
    <property type="term" value="P:protein N-linked glycosylation via asparagine"/>
    <property type="evidence" value="ECO:0007669"/>
    <property type="project" value="TreeGrafter"/>
</dbReference>
<dbReference type="PANTHER" id="PTHR12692">
    <property type="entry name" value="DOLICHYL-DIPHOSPHOOLIGOSACCHARIDE--PROTEIN GLYCOSYLTRANSFERASE-RELATED"/>
    <property type="match status" value="1"/>
</dbReference>
<organism evidence="11 12">
    <name type="scientific">Achlya hypogyna</name>
    <name type="common">Oomycete</name>
    <name type="synonym">Protoachlya hypogyna</name>
    <dbReference type="NCBI Taxonomy" id="1202772"/>
    <lineage>
        <taxon>Eukaryota</taxon>
        <taxon>Sar</taxon>
        <taxon>Stramenopiles</taxon>
        <taxon>Oomycota</taxon>
        <taxon>Saprolegniomycetes</taxon>
        <taxon>Saprolegniales</taxon>
        <taxon>Achlyaceae</taxon>
        <taxon>Achlya</taxon>
    </lineage>
</organism>
<feature type="signal peptide" evidence="10">
    <location>
        <begin position="1"/>
        <end position="18"/>
    </location>
</feature>
<dbReference type="Gene3D" id="3.40.30.10">
    <property type="entry name" value="Glutaredoxin"/>
    <property type="match status" value="1"/>
</dbReference>
<evidence type="ECO:0000313" key="12">
    <source>
        <dbReference type="Proteomes" id="UP000243579"/>
    </source>
</evidence>
<dbReference type="AlphaFoldDB" id="A0A1V9ZLN4"/>
<keyword evidence="7 9" id="KW-1133">Transmembrane helix</keyword>
<proteinExistence type="inferred from homology"/>
<feature type="chain" id="PRO_5010746308" evidence="10">
    <location>
        <begin position="19"/>
        <end position="339"/>
    </location>
</feature>
<evidence type="ECO:0000256" key="5">
    <source>
        <dbReference type="ARBA" id="ARBA00022729"/>
    </source>
</evidence>
<sequence length="339" mass="37850">MRALFLALIAALLVVAAGRSARQDYATGHEKLRGLKGRVRDGVVTFTTDLYTDLVVAPERPYHFFLLFTALGEKYACEVCQQVHPEFTVLAESVVASGEKARDGFDIFFGVVDFDSNQGAYGIHGFTSAPQLVYVGPDRSEDKGKKLPTKIELPANQIYSVYTQGKSAEAMMNYIKEKTGVDAPVQRSKAFAYTVAFSVLFVLGLIAHSVWSNLELVLNRLRRKRVWLAISFLFYGLSVSGMVYCIIREPPAFSQERNGKITFFHPQGRQQFVVEGLIVGGYDLVAAMSVILMSQFAVSIKNATLRYIMLGVCLAGFLLAYRQMVSAYAFKNPWYESWF</sequence>
<dbReference type="OrthoDB" id="67566at2759"/>
<feature type="transmembrane region" description="Helical" evidence="9">
    <location>
        <begin position="272"/>
        <end position="293"/>
    </location>
</feature>
<dbReference type="InterPro" id="IPR021149">
    <property type="entry name" value="OligosaccharylTrfase_OST3/OST6"/>
</dbReference>
<comment type="caution">
    <text evidence="11">The sequence shown here is derived from an EMBL/GenBank/DDBJ whole genome shotgun (WGS) entry which is preliminary data.</text>
</comment>
<dbReference type="InterPro" id="IPR036249">
    <property type="entry name" value="Thioredoxin-like_sf"/>
</dbReference>
<evidence type="ECO:0000256" key="8">
    <source>
        <dbReference type="ARBA" id="ARBA00023136"/>
    </source>
</evidence>
<feature type="transmembrane region" description="Helical" evidence="9">
    <location>
        <begin position="305"/>
        <end position="330"/>
    </location>
</feature>
<evidence type="ECO:0000256" key="4">
    <source>
        <dbReference type="ARBA" id="ARBA00022692"/>
    </source>
</evidence>
<keyword evidence="6" id="KW-0256">Endoplasmic reticulum</keyword>
<keyword evidence="8 9" id="KW-0472">Membrane</keyword>
<evidence type="ECO:0000256" key="1">
    <source>
        <dbReference type="ARBA" id="ARBA00002791"/>
    </source>
</evidence>
<evidence type="ECO:0000313" key="11">
    <source>
        <dbReference type="EMBL" id="OQR98851.1"/>
    </source>
</evidence>
<evidence type="ECO:0000256" key="3">
    <source>
        <dbReference type="ARBA" id="ARBA00009561"/>
    </source>
</evidence>
<evidence type="ECO:0000256" key="2">
    <source>
        <dbReference type="ARBA" id="ARBA00004477"/>
    </source>
</evidence>
<feature type="transmembrane region" description="Helical" evidence="9">
    <location>
        <begin position="226"/>
        <end position="247"/>
    </location>
</feature>
<dbReference type="Proteomes" id="UP000243579">
    <property type="component" value="Unassembled WGS sequence"/>
</dbReference>
<dbReference type="GO" id="GO:0008250">
    <property type="term" value="C:oligosaccharyltransferase complex"/>
    <property type="evidence" value="ECO:0007669"/>
    <property type="project" value="TreeGrafter"/>
</dbReference>
<keyword evidence="12" id="KW-1185">Reference proteome</keyword>
<protein>
    <submittedName>
        <fullName evidence="11">Uncharacterized protein</fullName>
    </submittedName>
</protein>
<dbReference type="EMBL" id="JNBR01000078">
    <property type="protein sequence ID" value="OQR98851.1"/>
    <property type="molecule type" value="Genomic_DNA"/>
</dbReference>
<name>A0A1V9ZLN4_ACHHY</name>
<evidence type="ECO:0000256" key="6">
    <source>
        <dbReference type="ARBA" id="ARBA00022824"/>
    </source>
</evidence>
<dbReference type="PANTHER" id="PTHR12692:SF0">
    <property type="entry name" value="GH11935P"/>
    <property type="match status" value="1"/>
</dbReference>